<gene>
    <name evidence="2" type="ordered locus">Spirs_2088</name>
</gene>
<accession>E1R323</accession>
<organism evidence="2 3">
    <name type="scientific">Sediminispirochaeta smaragdinae (strain DSM 11293 / JCM 15392 / SEBR 4228)</name>
    <name type="common">Spirochaeta smaragdinae</name>
    <dbReference type="NCBI Taxonomy" id="573413"/>
    <lineage>
        <taxon>Bacteria</taxon>
        <taxon>Pseudomonadati</taxon>
        <taxon>Spirochaetota</taxon>
        <taxon>Spirochaetia</taxon>
        <taxon>Spirochaetales</taxon>
        <taxon>Spirochaetaceae</taxon>
        <taxon>Sediminispirochaeta</taxon>
    </lineage>
</organism>
<dbReference type="HOGENOM" id="CLU_027402_36_1_12"/>
<dbReference type="Pfam" id="PF01527">
    <property type="entry name" value="HTH_Tnp_1"/>
    <property type="match status" value="1"/>
</dbReference>
<dbReference type="InterPro" id="IPR010921">
    <property type="entry name" value="Trp_repressor/repl_initiator"/>
</dbReference>
<dbReference type="OrthoDB" id="291972at2"/>
<proteinExistence type="predicted"/>
<dbReference type="AlphaFoldDB" id="E1R323"/>
<dbReference type="InterPro" id="IPR002514">
    <property type="entry name" value="Transposase_8"/>
</dbReference>
<dbReference type="KEGG" id="ssm:Spirs_2088"/>
<keyword evidence="3" id="KW-1185">Reference proteome</keyword>
<dbReference type="SUPFAM" id="SSF48295">
    <property type="entry name" value="TrpR-like"/>
    <property type="match status" value="1"/>
</dbReference>
<dbReference type="InterPro" id="IPR036388">
    <property type="entry name" value="WH-like_DNA-bd_sf"/>
</dbReference>
<name>E1R323_SEDSS</name>
<dbReference type="EMBL" id="CP002116">
    <property type="protein sequence ID" value="ADK81209.1"/>
    <property type="molecule type" value="Genomic_DNA"/>
</dbReference>
<evidence type="ECO:0000313" key="3">
    <source>
        <dbReference type="Proteomes" id="UP000002318"/>
    </source>
</evidence>
<dbReference type="Proteomes" id="UP000002318">
    <property type="component" value="Chromosome"/>
</dbReference>
<protein>
    <submittedName>
        <fullName evidence="2">Transposase IS3/IS911 family protein</fullName>
    </submittedName>
</protein>
<dbReference type="Gene3D" id="1.10.10.10">
    <property type="entry name" value="Winged helix-like DNA-binding domain superfamily/Winged helix DNA-binding domain"/>
    <property type="match status" value="1"/>
</dbReference>
<dbReference type="eggNOG" id="COG2963">
    <property type="taxonomic scope" value="Bacteria"/>
</dbReference>
<evidence type="ECO:0000256" key="1">
    <source>
        <dbReference type="SAM" id="Coils"/>
    </source>
</evidence>
<dbReference type="GO" id="GO:0006313">
    <property type="term" value="P:DNA transposition"/>
    <property type="evidence" value="ECO:0007669"/>
    <property type="project" value="InterPro"/>
</dbReference>
<feature type="coiled-coil region" evidence="1">
    <location>
        <begin position="20"/>
        <end position="86"/>
    </location>
</feature>
<sequence>MYDTIYKEKYVRRKFDEEFKAEVALEALKEEKTLQELAEEYEVHPNQISAWKKQLLQNASSLFERKNKKNQELDEVKKREQELYKQLGQAKYENEWLKKSTSNCTERITND</sequence>
<keyword evidence="1" id="KW-0175">Coiled coil</keyword>
<dbReference type="STRING" id="573413.Spirs_2088"/>
<reference evidence="2 3" key="1">
    <citation type="journal article" date="2010" name="Stand. Genomic Sci.">
        <title>Complete genome sequence of Spirochaeta smaragdinae type strain (SEBR 4228).</title>
        <authorList>
            <person name="Mavromatis K."/>
            <person name="Yasawong M."/>
            <person name="Chertkov O."/>
            <person name="Lapidus A."/>
            <person name="Lucas S."/>
            <person name="Nolan M."/>
            <person name="Del Rio T.G."/>
            <person name="Tice H."/>
            <person name="Cheng J.F."/>
            <person name="Pitluck S."/>
            <person name="Liolios K."/>
            <person name="Ivanova N."/>
            <person name="Tapia R."/>
            <person name="Han C."/>
            <person name="Bruce D."/>
            <person name="Goodwin L."/>
            <person name="Pati A."/>
            <person name="Chen A."/>
            <person name="Palaniappan K."/>
            <person name="Land M."/>
            <person name="Hauser L."/>
            <person name="Chang Y.J."/>
            <person name="Jeffries C.D."/>
            <person name="Detter J.C."/>
            <person name="Rohde M."/>
            <person name="Brambilla E."/>
            <person name="Spring S."/>
            <person name="Goker M."/>
            <person name="Sikorski J."/>
            <person name="Woyke T."/>
            <person name="Bristow J."/>
            <person name="Eisen J.A."/>
            <person name="Markowitz V."/>
            <person name="Hugenholtz P."/>
            <person name="Klenk H.P."/>
            <person name="Kyrpides N.C."/>
        </authorList>
    </citation>
    <scope>NUCLEOTIDE SEQUENCE [LARGE SCALE GENOMIC DNA]</scope>
    <source>
        <strain evidence="3">DSM 11293 / JCM 15392 / SEBR 4228</strain>
    </source>
</reference>
<dbReference type="GO" id="GO:0004803">
    <property type="term" value="F:transposase activity"/>
    <property type="evidence" value="ECO:0007669"/>
    <property type="project" value="InterPro"/>
</dbReference>
<evidence type="ECO:0000313" key="2">
    <source>
        <dbReference type="EMBL" id="ADK81209.1"/>
    </source>
</evidence>
<dbReference type="GO" id="GO:0043565">
    <property type="term" value="F:sequence-specific DNA binding"/>
    <property type="evidence" value="ECO:0007669"/>
    <property type="project" value="InterPro"/>
</dbReference>